<evidence type="ECO:0000256" key="4">
    <source>
        <dbReference type="ARBA" id="ARBA00023136"/>
    </source>
</evidence>
<comment type="subcellular location">
    <subcellularLocation>
        <location evidence="1">Membrane</location>
        <topology evidence="1">Multi-pass membrane protein</topology>
    </subcellularLocation>
</comment>
<proteinExistence type="predicted"/>
<accession>A0A0S4IPU1</accession>
<feature type="transmembrane region" description="Helical" evidence="5">
    <location>
        <begin position="330"/>
        <end position="349"/>
    </location>
</feature>
<evidence type="ECO:0000313" key="8">
    <source>
        <dbReference type="Proteomes" id="UP000051952"/>
    </source>
</evidence>
<feature type="domain" description="Anoctamin transmembrane" evidence="6">
    <location>
        <begin position="157"/>
        <end position="236"/>
    </location>
</feature>
<name>A0A0S4IPU1_BODSA</name>
<evidence type="ECO:0000256" key="3">
    <source>
        <dbReference type="ARBA" id="ARBA00022989"/>
    </source>
</evidence>
<evidence type="ECO:0000259" key="6">
    <source>
        <dbReference type="Pfam" id="PF04547"/>
    </source>
</evidence>
<gene>
    <name evidence="7" type="ORF">BSAL_58310</name>
</gene>
<feature type="transmembrane region" description="Helical" evidence="5">
    <location>
        <begin position="177"/>
        <end position="197"/>
    </location>
</feature>
<dbReference type="PANTHER" id="PTHR12308">
    <property type="entry name" value="ANOCTAMIN"/>
    <property type="match status" value="1"/>
</dbReference>
<keyword evidence="3 5" id="KW-1133">Transmembrane helix</keyword>
<dbReference type="AlphaFoldDB" id="A0A0S4IPU1"/>
<reference evidence="8" key="1">
    <citation type="submission" date="2015-09" db="EMBL/GenBank/DDBJ databases">
        <authorList>
            <consortium name="Pathogen Informatics"/>
        </authorList>
    </citation>
    <scope>NUCLEOTIDE SEQUENCE [LARGE SCALE GENOMIC DNA]</scope>
    <source>
        <strain evidence="8">Lake Konstanz</strain>
    </source>
</reference>
<evidence type="ECO:0000256" key="5">
    <source>
        <dbReference type="SAM" id="Phobius"/>
    </source>
</evidence>
<dbReference type="Pfam" id="PF04547">
    <property type="entry name" value="Anoctamin"/>
    <property type="match status" value="2"/>
</dbReference>
<dbReference type="InterPro" id="IPR007632">
    <property type="entry name" value="Anoctamin"/>
</dbReference>
<keyword evidence="4 5" id="KW-0472">Membrane</keyword>
<dbReference type="GO" id="GO:0016020">
    <property type="term" value="C:membrane"/>
    <property type="evidence" value="ECO:0007669"/>
    <property type="project" value="UniProtKB-SubCell"/>
</dbReference>
<keyword evidence="2 5" id="KW-0812">Transmembrane</keyword>
<dbReference type="InterPro" id="IPR049452">
    <property type="entry name" value="Anoctamin_TM"/>
</dbReference>
<keyword evidence="8" id="KW-1185">Reference proteome</keyword>
<protein>
    <submittedName>
        <fullName evidence="7">Anoctamin, putative</fullName>
    </submittedName>
</protein>
<feature type="transmembrane region" description="Helical" evidence="5">
    <location>
        <begin position="203"/>
        <end position="223"/>
    </location>
</feature>
<evidence type="ECO:0000256" key="1">
    <source>
        <dbReference type="ARBA" id="ARBA00004141"/>
    </source>
</evidence>
<feature type="transmembrane region" description="Helical" evidence="5">
    <location>
        <begin position="244"/>
        <end position="263"/>
    </location>
</feature>
<dbReference type="EMBL" id="CYKH01000230">
    <property type="protein sequence ID" value="CUF02786.1"/>
    <property type="molecule type" value="Genomic_DNA"/>
</dbReference>
<organism evidence="7 8">
    <name type="scientific">Bodo saltans</name>
    <name type="common">Flagellated protozoan</name>
    <dbReference type="NCBI Taxonomy" id="75058"/>
    <lineage>
        <taxon>Eukaryota</taxon>
        <taxon>Discoba</taxon>
        <taxon>Euglenozoa</taxon>
        <taxon>Kinetoplastea</taxon>
        <taxon>Metakinetoplastina</taxon>
        <taxon>Eubodonida</taxon>
        <taxon>Bodonidae</taxon>
        <taxon>Bodo</taxon>
    </lineage>
</organism>
<evidence type="ECO:0000256" key="2">
    <source>
        <dbReference type="ARBA" id="ARBA00022692"/>
    </source>
</evidence>
<dbReference type="OrthoDB" id="296386at2759"/>
<dbReference type="Proteomes" id="UP000051952">
    <property type="component" value="Unassembled WGS sequence"/>
</dbReference>
<evidence type="ECO:0000313" key="7">
    <source>
        <dbReference type="EMBL" id="CUF02786.1"/>
    </source>
</evidence>
<dbReference type="GO" id="GO:0005254">
    <property type="term" value="F:chloride channel activity"/>
    <property type="evidence" value="ECO:0007669"/>
    <property type="project" value="TreeGrafter"/>
</dbReference>
<sequence length="360" mass="40731">MHNDFAMLVVLTGDKRSALAQYLVTTAETEQFGKCIVIPPPTKLTSSQRHQSNTIAEAPAVVGVPFPTLSWLEKRVDELNFAAIQRVAPELPFPNGHSELLDCERYLLMEQYFQTCIGHVASKDVITLIPLHDSQAAPKNRWTIIGNGATSNLDELRAYFGEPVAFYFAWMEHYNQWLLIPSGFGLLTLGWDWVYGTNADTNPLIPVFSIFIVIWAVLFVSVWERRQNILACRFHSFGLSANDSSAAAFIFIVIWAVLFVSVWERRQNILACRFHSFGLSANDSSAAAFTPATLADLKEAVSLRDGYRGTSRKNSFTGEYEIHYSLKKRFLWQCFSFAVTSVMLVIAPWHKPQKLFYWGV</sequence>
<dbReference type="VEuPathDB" id="TriTrypDB:BSAL_58310"/>
<dbReference type="PANTHER" id="PTHR12308:SF73">
    <property type="entry name" value="ANOCTAMIN"/>
    <property type="match status" value="1"/>
</dbReference>
<feature type="domain" description="Anoctamin transmembrane" evidence="6">
    <location>
        <begin position="242"/>
        <end position="345"/>
    </location>
</feature>